<evidence type="ECO:0000256" key="2">
    <source>
        <dbReference type="ARBA" id="ARBA00004924"/>
    </source>
</evidence>
<evidence type="ECO:0000256" key="10">
    <source>
        <dbReference type="ARBA" id="ARBA00023033"/>
    </source>
</evidence>
<evidence type="ECO:0000256" key="12">
    <source>
        <dbReference type="ARBA" id="ARBA00031158"/>
    </source>
</evidence>
<dbReference type="Proteomes" id="UP000263928">
    <property type="component" value="Unassembled WGS sequence"/>
</dbReference>
<evidence type="ECO:0000256" key="4">
    <source>
        <dbReference type="ARBA" id="ARBA00013076"/>
    </source>
</evidence>
<dbReference type="EC" id="1.14.13.59" evidence="4"/>
<dbReference type="EMBL" id="UNQJ01000002">
    <property type="protein sequence ID" value="SYZ32586.1"/>
    <property type="molecule type" value="Genomic_DNA"/>
</dbReference>
<dbReference type="InterPro" id="IPR036188">
    <property type="entry name" value="FAD/NAD-bd_sf"/>
</dbReference>
<evidence type="ECO:0000256" key="9">
    <source>
        <dbReference type="ARBA" id="ARBA00023002"/>
    </source>
</evidence>
<proteinExistence type="inferred from homology"/>
<comment type="catalytic activity">
    <reaction evidence="15">
        <text>L-lysine + NADPH + O2 = N(6)-hydroxy-L-lysine + NADP(+) + H2O</text>
        <dbReference type="Rhea" id="RHEA:23228"/>
        <dbReference type="ChEBI" id="CHEBI:15377"/>
        <dbReference type="ChEBI" id="CHEBI:15379"/>
        <dbReference type="ChEBI" id="CHEBI:32551"/>
        <dbReference type="ChEBI" id="CHEBI:57783"/>
        <dbReference type="ChEBI" id="CHEBI:57820"/>
        <dbReference type="ChEBI" id="CHEBI:58349"/>
        <dbReference type="EC" id="1.14.13.59"/>
    </reaction>
</comment>
<evidence type="ECO:0000256" key="15">
    <source>
        <dbReference type="ARBA" id="ARBA00048407"/>
    </source>
</evidence>
<reference evidence="18" key="1">
    <citation type="submission" date="2018-08" db="EMBL/GenBank/DDBJ databases">
        <authorList>
            <person name="Ferrada E.E."/>
            <person name="Latorre B.A."/>
        </authorList>
    </citation>
    <scope>NUCLEOTIDE SEQUENCE [LARGE SCALE GENOMIC DNA]</scope>
    <source>
        <strain evidence="18">Propionibacterium_australiense1</strain>
    </source>
</reference>
<keyword evidence="6" id="KW-0285">Flavoprotein</keyword>
<dbReference type="RefSeq" id="WP_119160965.1">
    <property type="nucleotide sequence ID" value="NZ_LR134442.1"/>
</dbReference>
<dbReference type="Gene3D" id="3.50.50.60">
    <property type="entry name" value="FAD/NAD(P)-binding domain"/>
    <property type="match status" value="1"/>
</dbReference>
<dbReference type="Proteomes" id="UP000279336">
    <property type="component" value="Unassembled WGS sequence"/>
</dbReference>
<gene>
    <name evidence="17" type="ORF">D7U36_03545</name>
    <name evidence="18" type="ORF">PROPAUS_0472</name>
</gene>
<comment type="pathway">
    <text evidence="2">Siderophore biosynthesis.</text>
</comment>
<dbReference type="AlphaFoldDB" id="A0A383S5N7"/>
<evidence type="ECO:0000313" key="20">
    <source>
        <dbReference type="Proteomes" id="UP000279336"/>
    </source>
</evidence>
<evidence type="ECO:0000256" key="7">
    <source>
        <dbReference type="ARBA" id="ARBA00022827"/>
    </source>
</evidence>
<evidence type="ECO:0000256" key="5">
    <source>
        <dbReference type="ARBA" id="ARBA00016406"/>
    </source>
</evidence>
<evidence type="ECO:0000256" key="6">
    <source>
        <dbReference type="ARBA" id="ARBA00022630"/>
    </source>
</evidence>
<keyword evidence="7" id="KW-0274">FAD</keyword>
<dbReference type="OrthoDB" id="9149460at2"/>
<evidence type="ECO:0000256" key="8">
    <source>
        <dbReference type="ARBA" id="ARBA00022857"/>
    </source>
</evidence>
<reference evidence="19" key="2">
    <citation type="submission" date="2018-08" db="EMBL/GenBank/DDBJ databases">
        <authorList>
            <person name="Hornung B."/>
        </authorList>
    </citation>
    <scope>NUCLEOTIDE SEQUENCE [LARGE SCALE GENOMIC DNA]</scope>
</reference>
<dbReference type="EMBL" id="RCIW01000004">
    <property type="protein sequence ID" value="RLP11950.1"/>
    <property type="molecule type" value="Genomic_DNA"/>
</dbReference>
<evidence type="ECO:0000313" key="17">
    <source>
        <dbReference type="EMBL" id="RLP11950.1"/>
    </source>
</evidence>
<reference evidence="17 20" key="3">
    <citation type="submission" date="2018-10" db="EMBL/GenBank/DDBJ databases">
        <title>Propionibacterium australiense Genome Sequencing and Assembly.</title>
        <authorList>
            <person name="Bernier A.-M."/>
            <person name="Bernard K."/>
        </authorList>
    </citation>
    <scope>NUCLEOTIDE SEQUENCE [LARGE SCALE GENOMIC DNA]</scope>
    <source>
        <strain evidence="17 20">NML98A078</strain>
    </source>
</reference>
<comment type="cofactor">
    <cofactor evidence="1">
        <name>FAD</name>
        <dbReference type="ChEBI" id="CHEBI:57692"/>
    </cofactor>
</comment>
<keyword evidence="9 18" id="KW-0560">Oxidoreductase</keyword>
<feature type="region of interest" description="Disordered" evidence="16">
    <location>
        <begin position="431"/>
        <end position="459"/>
    </location>
</feature>
<dbReference type="InterPro" id="IPR025700">
    <property type="entry name" value="Lys/Orn_oxygenase"/>
</dbReference>
<evidence type="ECO:0000256" key="1">
    <source>
        <dbReference type="ARBA" id="ARBA00001974"/>
    </source>
</evidence>
<keyword evidence="10 18" id="KW-0503">Monooxygenase</keyword>
<dbReference type="Pfam" id="PF13434">
    <property type="entry name" value="Lys_Orn_oxgnase"/>
    <property type="match status" value="1"/>
</dbReference>
<evidence type="ECO:0000256" key="3">
    <source>
        <dbReference type="ARBA" id="ARBA00007588"/>
    </source>
</evidence>
<dbReference type="GO" id="GO:0047091">
    <property type="term" value="F:L-lysine 6-monooxygenase (NADPH) activity"/>
    <property type="evidence" value="ECO:0007669"/>
    <property type="project" value="UniProtKB-EC"/>
</dbReference>
<evidence type="ECO:0000313" key="18">
    <source>
        <dbReference type="EMBL" id="SYZ32586.1"/>
    </source>
</evidence>
<evidence type="ECO:0000256" key="13">
    <source>
        <dbReference type="ARBA" id="ARBA00032493"/>
    </source>
</evidence>
<accession>A0A383S5N7</accession>
<dbReference type="SUPFAM" id="SSF51905">
    <property type="entry name" value="FAD/NAD(P)-binding domain"/>
    <property type="match status" value="1"/>
</dbReference>
<sequence>MASLVVVGAGPKAVAVQAKAHALRRLGMTIPEIQVVDPIGVAGNWLPEGGWTDGRHLLGTSPFKDIGFPYRTRIADDPPPHPEIADTRGPLSRAVDRELLTLSWVRFLIETGRYASWIDRCQPQPQHRLWAEYLRWVAARTGLDLVRGRVTGMHAGAEGWSLSVCMTDGRVRTVTADALLVTGPGPSTHRIAEIPRVLSLAGFWKAIADDELPESSRIAVIGAGESAASVITEVIRHDVDEICLVSPAATVFSRGEGRFENAMYTDPRRWADLDEQARRDFIARTDRGVISVGMQDCLSSDDRVAHLRGRVLEARDTASGVELTMTDPARGHRTATFGLVIDARGGSPVWFTELMDPQTRSLVSAACGGELTARCFEDRMTPTLALADLAPTLFVPALSGFRQGPGFANLSCLGELSDRILAGIGVGRLPESSPAARPGQLPHGMKNPRTHPARGFSTA</sequence>
<protein>
    <recommendedName>
        <fullName evidence="5">L-lysine N6-monooxygenase MbtG</fullName>
        <ecNumber evidence="4">1.14.13.59</ecNumber>
    </recommendedName>
    <alternativeName>
        <fullName evidence="14">Lysine 6-N-hydroxylase</fullName>
    </alternativeName>
    <alternativeName>
        <fullName evidence="13">Lysine N6-hydroxylase</fullName>
    </alternativeName>
    <alternativeName>
        <fullName evidence="11">Lysine-N-oxygenase</fullName>
    </alternativeName>
    <alternativeName>
        <fullName evidence="12">Mycobactin synthase protein G</fullName>
    </alternativeName>
</protein>
<evidence type="ECO:0000256" key="16">
    <source>
        <dbReference type="SAM" id="MobiDB-lite"/>
    </source>
</evidence>
<evidence type="ECO:0000256" key="14">
    <source>
        <dbReference type="ARBA" id="ARBA00032738"/>
    </source>
</evidence>
<evidence type="ECO:0000313" key="19">
    <source>
        <dbReference type="Proteomes" id="UP000263928"/>
    </source>
</evidence>
<comment type="similarity">
    <text evidence="3">Belongs to the lysine N(6)-hydroxylase/L-ornithine N(5)-oxygenase family.</text>
</comment>
<keyword evidence="19" id="KW-1185">Reference proteome</keyword>
<evidence type="ECO:0000256" key="11">
    <source>
        <dbReference type="ARBA" id="ARBA00029939"/>
    </source>
</evidence>
<name>A0A383S5N7_9ACTN</name>
<organism evidence="18 19">
    <name type="scientific">Propionibacterium australiense</name>
    <dbReference type="NCBI Taxonomy" id="119981"/>
    <lineage>
        <taxon>Bacteria</taxon>
        <taxon>Bacillati</taxon>
        <taxon>Actinomycetota</taxon>
        <taxon>Actinomycetes</taxon>
        <taxon>Propionibacteriales</taxon>
        <taxon>Propionibacteriaceae</taxon>
        <taxon>Propionibacterium</taxon>
    </lineage>
</organism>
<keyword evidence="8" id="KW-0521">NADP</keyword>